<dbReference type="SUPFAM" id="SSF52833">
    <property type="entry name" value="Thioredoxin-like"/>
    <property type="match status" value="1"/>
</dbReference>
<accession>A0A1C2E2W6</accession>
<dbReference type="CDD" id="cd02947">
    <property type="entry name" value="TRX_family"/>
    <property type="match status" value="1"/>
</dbReference>
<evidence type="ECO:0000313" key="1">
    <source>
        <dbReference type="EMBL" id="OCX21341.1"/>
    </source>
</evidence>
<evidence type="ECO:0000313" key="2">
    <source>
        <dbReference type="Proteomes" id="UP000095143"/>
    </source>
</evidence>
<dbReference type="InterPro" id="IPR036249">
    <property type="entry name" value="Thioredoxin-like_sf"/>
</dbReference>
<gene>
    <name evidence="1" type="ORF">BBI10_10930</name>
</gene>
<comment type="caution">
    <text evidence="1">The sequence shown here is derived from an EMBL/GenBank/DDBJ whole genome shotgun (WGS) entry which is preliminary data.</text>
</comment>
<proteinExistence type="predicted"/>
<protein>
    <submittedName>
        <fullName evidence="1">Thioredoxin</fullName>
    </submittedName>
</protein>
<dbReference type="Proteomes" id="UP000095143">
    <property type="component" value="Unassembled WGS sequence"/>
</dbReference>
<reference evidence="1 2" key="1">
    <citation type="submission" date="2016-08" db="EMBL/GenBank/DDBJ databases">
        <title>Whole genome sequence of Pseudomonas graminis strain UASWS1507, a potential biological control agent for agriculture.</title>
        <authorList>
            <person name="Crovadore J."/>
            <person name="Calmin G."/>
            <person name="Chablais R."/>
            <person name="Cochard B."/>
            <person name="Lefort F."/>
        </authorList>
    </citation>
    <scope>NUCLEOTIDE SEQUENCE [LARGE SCALE GENOMIC DNA]</scope>
    <source>
        <strain evidence="1 2">UASWS1507</strain>
    </source>
</reference>
<sequence length="127" mass="14106">MGLRQASPKHHSEEKRVDQLQLTDFDLDQQLLNLPGVSLLIFTSLGCSSCRWARHHLPEQSLPLDRLCWIDAEENGGAVERYGVFHLPTMFVIRDGAFFGALRTQMSADAIVTGLAHALATPPDELP</sequence>
<dbReference type="OrthoDB" id="5295821at2"/>
<dbReference type="EMBL" id="MDEN01000061">
    <property type="protein sequence ID" value="OCX21341.1"/>
    <property type="molecule type" value="Genomic_DNA"/>
</dbReference>
<name>A0A1C2E2W6_9PSED</name>
<dbReference type="AlphaFoldDB" id="A0A1C2E2W6"/>
<organism evidence="1 2">
    <name type="scientific">Pseudomonas graminis</name>
    <dbReference type="NCBI Taxonomy" id="158627"/>
    <lineage>
        <taxon>Bacteria</taxon>
        <taxon>Pseudomonadati</taxon>
        <taxon>Pseudomonadota</taxon>
        <taxon>Gammaproteobacteria</taxon>
        <taxon>Pseudomonadales</taxon>
        <taxon>Pseudomonadaceae</taxon>
        <taxon>Pseudomonas</taxon>
    </lineage>
</organism>
<dbReference type="Gene3D" id="3.40.30.10">
    <property type="entry name" value="Glutaredoxin"/>
    <property type="match status" value="1"/>
</dbReference>